<dbReference type="SMART" id="SM00471">
    <property type="entry name" value="HDc"/>
    <property type="match status" value="1"/>
</dbReference>
<evidence type="ECO:0000313" key="3">
    <source>
        <dbReference type="Proteomes" id="UP001314796"/>
    </source>
</evidence>
<dbReference type="PANTHER" id="PTHR43155">
    <property type="entry name" value="CYCLIC DI-GMP PHOSPHODIESTERASE PA4108-RELATED"/>
    <property type="match status" value="1"/>
</dbReference>
<dbReference type="RefSeq" id="WP_204401264.1">
    <property type="nucleotide sequence ID" value="NZ_JAFBEE010000006.1"/>
</dbReference>
<accession>A0ABS2NP82</accession>
<dbReference type="EMBL" id="JAFBEE010000006">
    <property type="protein sequence ID" value="MBM7614753.1"/>
    <property type="molecule type" value="Genomic_DNA"/>
</dbReference>
<dbReference type="SUPFAM" id="SSF109604">
    <property type="entry name" value="HD-domain/PDEase-like"/>
    <property type="match status" value="1"/>
</dbReference>
<keyword evidence="3" id="KW-1185">Reference proteome</keyword>
<dbReference type="Proteomes" id="UP001314796">
    <property type="component" value="Unassembled WGS sequence"/>
</dbReference>
<dbReference type="CDD" id="cd00077">
    <property type="entry name" value="HDc"/>
    <property type="match status" value="1"/>
</dbReference>
<dbReference type="Pfam" id="PF13487">
    <property type="entry name" value="HD_5"/>
    <property type="match status" value="1"/>
</dbReference>
<protein>
    <submittedName>
        <fullName evidence="2">HD-GYP domain-containing protein (C-di-GMP phosphodiesterase class II)</fullName>
    </submittedName>
</protein>
<gene>
    <name evidence="2" type="ORF">JOC73_001267</name>
</gene>
<reference evidence="2 3" key="1">
    <citation type="submission" date="2021-01" db="EMBL/GenBank/DDBJ databases">
        <title>Genomic Encyclopedia of Type Strains, Phase IV (KMG-IV): sequencing the most valuable type-strain genomes for metagenomic binning, comparative biology and taxonomic classification.</title>
        <authorList>
            <person name="Goeker M."/>
        </authorList>
    </citation>
    <scope>NUCLEOTIDE SEQUENCE [LARGE SCALE GENOMIC DNA]</scope>
    <source>
        <strain evidence="2 3">DSM 25890</strain>
    </source>
</reference>
<dbReference type="InterPro" id="IPR003607">
    <property type="entry name" value="HD/PDEase_dom"/>
</dbReference>
<dbReference type="InterPro" id="IPR037522">
    <property type="entry name" value="HD_GYP_dom"/>
</dbReference>
<evidence type="ECO:0000259" key="1">
    <source>
        <dbReference type="PROSITE" id="PS51832"/>
    </source>
</evidence>
<dbReference type="PROSITE" id="PS51832">
    <property type="entry name" value="HD_GYP"/>
    <property type="match status" value="1"/>
</dbReference>
<dbReference type="PANTHER" id="PTHR43155:SF2">
    <property type="entry name" value="CYCLIC DI-GMP PHOSPHODIESTERASE PA4108"/>
    <property type="match status" value="1"/>
</dbReference>
<organism evidence="2 3">
    <name type="scientific">Alkaliphilus hydrothermalis</name>
    <dbReference type="NCBI Taxonomy" id="1482730"/>
    <lineage>
        <taxon>Bacteria</taxon>
        <taxon>Bacillati</taxon>
        <taxon>Bacillota</taxon>
        <taxon>Clostridia</taxon>
        <taxon>Peptostreptococcales</taxon>
        <taxon>Natronincolaceae</taxon>
        <taxon>Alkaliphilus</taxon>
    </lineage>
</organism>
<feature type="domain" description="HD-GYP" evidence="1">
    <location>
        <begin position="141"/>
        <end position="337"/>
    </location>
</feature>
<name>A0ABS2NP82_9FIRM</name>
<comment type="caution">
    <text evidence="2">The sequence shown here is derived from an EMBL/GenBank/DDBJ whole genome shotgun (WGS) entry which is preliminary data.</text>
</comment>
<evidence type="ECO:0000313" key="2">
    <source>
        <dbReference type="EMBL" id="MBM7614753.1"/>
    </source>
</evidence>
<dbReference type="Gene3D" id="1.10.3210.10">
    <property type="entry name" value="Hypothetical protein af1432"/>
    <property type="match status" value="1"/>
</dbReference>
<sequence>MDDILKREYKEIAIDALVQGMRLYDDVINQFGNVLIPAKTEIANVEKIKNLLEHHNIARVKVVVKEDEVVEELDYDKMEENGDYTKIEEKLIELKIQEEIASFRQRFKDTQDSVQKGFEMILKGGSVSKDEIKSNINKTLESFQGSINVFQLLEKMKDLDDITYAHSQNVMVISHSIGKWLDLKDELIQSLVLSAMLIDVGKMKVSSDILNKKQRLTDDELLECHNHTVYSYEMIKSYDFINNDIKQAVLLHHERIDGSGYPLRLKGDKIPLLAKIVAIADVYNALTSQRPYRNKKSPFEAIKILETEYRDKLDLKIMYVFLNRIGNCFIGQKIKLNDGRIAEIVYVAKQNIYRPVVKLQGEGELIDLNIPQNAQIEIVDFI</sequence>
<proteinExistence type="predicted"/>